<protein>
    <submittedName>
        <fullName evidence="1">Spore gernimation protein</fullName>
    </submittedName>
</protein>
<comment type="caution">
    <text evidence="1">The sequence shown here is derived from an EMBL/GenBank/DDBJ whole genome shotgun (WGS) entry which is preliminary data.</text>
</comment>
<sequence>MPNVYNIFSIKINDVSRNGSVNFGNNIFKGNTANSKSVGGNFVVGDASPSFNVDRNAVSDPDIADQTGRTI</sequence>
<dbReference type="InterPro" id="IPR019618">
    <property type="entry name" value="Spore_germination_GerPA"/>
</dbReference>
<gene>
    <name evidence="1" type="ORF">BLM47_04860</name>
</gene>
<organism evidence="1 2">
    <name type="scientific">Candidatus Reconcilbacillus cellulovorans</name>
    <dbReference type="NCBI Taxonomy" id="1906605"/>
    <lineage>
        <taxon>Bacteria</taxon>
        <taxon>Bacillati</taxon>
        <taxon>Bacillota</taxon>
        <taxon>Bacilli</taxon>
        <taxon>Bacillales</taxon>
        <taxon>Paenibacillaceae</taxon>
        <taxon>Candidatus Reconcilbacillus</taxon>
    </lineage>
</organism>
<evidence type="ECO:0000313" key="2">
    <source>
        <dbReference type="Proteomes" id="UP000243688"/>
    </source>
</evidence>
<evidence type="ECO:0000313" key="1">
    <source>
        <dbReference type="EMBL" id="PDO10840.1"/>
    </source>
</evidence>
<proteinExistence type="predicted"/>
<dbReference type="AlphaFoldDB" id="A0A2A6E123"/>
<dbReference type="EMBL" id="MOXJ01000008">
    <property type="protein sequence ID" value="PDO10840.1"/>
    <property type="molecule type" value="Genomic_DNA"/>
</dbReference>
<reference evidence="1 2" key="1">
    <citation type="submission" date="2016-12" db="EMBL/GenBank/DDBJ databases">
        <title>Candidatus Reconcilibacillus cellulovorans genome.</title>
        <authorList>
            <person name="Kolinko S."/>
            <person name="Wu Y.-W."/>
            <person name="Tachea F."/>
            <person name="Denzel E."/>
            <person name="Hiras J."/>
            <person name="Baecker N."/>
            <person name="Chan L.J."/>
            <person name="Eichorst S.A."/>
            <person name="Frey D."/>
            <person name="Adams P.D."/>
            <person name="Pray T."/>
            <person name="Tanjore D."/>
            <person name="Petzold C.J."/>
            <person name="Gladden J.M."/>
            <person name="Simmons B.A."/>
            <person name="Singer S.W."/>
        </authorList>
    </citation>
    <scope>NUCLEOTIDE SEQUENCE [LARGE SCALE GENOMIC DNA]</scope>
    <source>
        <strain evidence="1">JTherm</strain>
    </source>
</reference>
<dbReference type="Proteomes" id="UP000243688">
    <property type="component" value="Unassembled WGS sequence"/>
</dbReference>
<accession>A0A2A6E123</accession>
<name>A0A2A6E123_9BACL</name>
<dbReference type="Pfam" id="PF10676">
    <property type="entry name" value="gerPA"/>
    <property type="match status" value="1"/>
</dbReference>